<reference evidence="1" key="1">
    <citation type="submission" date="2018-08" db="EMBL/GenBank/DDBJ databases">
        <title>HSV2 whole genome sequences from clinical isolates.</title>
        <authorList>
            <person name="Roychoudhury P."/>
            <person name="Greninger A.L."/>
            <person name="Jerome K.R."/>
            <person name="Johnston C."/>
            <person name="Wald A."/>
            <person name="Xie H."/>
        </authorList>
    </citation>
    <scope>NUCLEOTIDE SEQUENCE</scope>
    <source>
        <strain evidence="1">2005-42278</strain>
    </source>
</reference>
<dbReference type="EMBL" id="MH790643">
    <property type="protein sequence ID" value="QBH83662.1"/>
    <property type="molecule type" value="Genomic_DNA"/>
</dbReference>
<protein>
    <submittedName>
        <fullName evidence="1">Uncharacterized protein</fullName>
    </submittedName>
</protein>
<evidence type="ECO:0000313" key="1">
    <source>
        <dbReference type="EMBL" id="QBH83662.1"/>
    </source>
</evidence>
<proteinExistence type="predicted"/>
<accession>A0A481TSI8</accession>
<organismHost>
    <name type="scientific">Homo sapiens</name>
    <name type="common">Human</name>
    <dbReference type="NCBI Taxonomy" id="9606"/>
</organismHost>
<organism evidence="1">
    <name type="scientific">Human herpesvirus 2</name>
    <name type="common">HHV-2</name>
    <name type="synonym">Human herpes simplex virus 2</name>
    <dbReference type="NCBI Taxonomy" id="10310"/>
    <lineage>
        <taxon>Viruses</taxon>
        <taxon>Duplodnaviria</taxon>
        <taxon>Heunggongvirae</taxon>
        <taxon>Peploviricota</taxon>
        <taxon>Herviviricetes</taxon>
        <taxon>Herpesvirales</taxon>
        <taxon>Orthoherpesviridae</taxon>
        <taxon>Alphaherpesvirinae</taxon>
        <taxon>Simplexvirus</taxon>
        <taxon>Simplexvirus humanalpha2</taxon>
    </lineage>
</organism>
<sequence length="38" mass="4016">MLNTGNIQKSRGNSGVMKLLESATMKRLCSQTSSASKG</sequence>
<name>A0A481TSI8_HHV2</name>